<sequence>MIWLFVLLALLLFFIFCLFLRIYTVFHYIHHLDQHLIQFEIRIAGIRIKKMEMDLTLDMEEDEDVQLKTGEEEEKKKHTSIHTIFQNIKKYRDIIKRLVESKPVILQHIAKINIHKFEWSTKFGVGDASHTGILSGAVWGIKGCIVGFIINHMRIRKRPKIEVIPLFQQKQSYTAITCIASIRLGQAIYAIIQLTKLFQREINSLSKKTA</sequence>
<organism evidence="1 2">
    <name type="scientific">Aquibacillus koreensis</name>
    <dbReference type="NCBI Taxonomy" id="279446"/>
    <lineage>
        <taxon>Bacteria</taxon>
        <taxon>Bacillati</taxon>
        <taxon>Bacillota</taxon>
        <taxon>Bacilli</taxon>
        <taxon>Bacillales</taxon>
        <taxon>Bacillaceae</taxon>
        <taxon>Aquibacillus</taxon>
    </lineage>
</organism>
<dbReference type="EMBL" id="JAMQJZ010000001">
    <property type="protein sequence ID" value="MDC3419276.1"/>
    <property type="molecule type" value="Genomic_DNA"/>
</dbReference>
<evidence type="ECO:0000313" key="1">
    <source>
        <dbReference type="EMBL" id="MDC3419276.1"/>
    </source>
</evidence>
<reference evidence="1" key="1">
    <citation type="submission" date="2022-06" db="EMBL/GenBank/DDBJ databases">
        <title>Aquibacillus sp. a new bacterium isolated from soil saline samples.</title>
        <authorList>
            <person name="Galisteo C."/>
            <person name="De La Haba R."/>
            <person name="Sanchez-Porro C."/>
            <person name="Ventosa A."/>
        </authorList>
    </citation>
    <scope>NUCLEOTIDE SEQUENCE</scope>
    <source>
        <strain evidence="1">JCM 12387</strain>
    </source>
</reference>
<accession>A0A9X4AGU0</accession>
<dbReference type="Proteomes" id="UP001145072">
    <property type="component" value="Unassembled WGS sequence"/>
</dbReference>
<protein>
    <submittedName>
        <fullName evidence="1">DUF2953 domain-containing protein</fullName>
    </submittedName>
</protein>
<gene>
    <name evidence="1" type="ORF">NC661_02640</name>
</gene>
<name>A0A9X4AGU0_9BACI</name>
<dbReference type="AlphaFoldDB" id="A0A9X4AGU0"/>
<evidence type="ECO:0000313" key="2">
    <source>
        <dbReference type="Proteomes" id="UP001145072"/>
    </source>
</evidence>
<keyword evidence="2" id="KW-1185">Reference proteome</keyword>
<dbReference type="RefSeq" id="WP_259867215.1">
    <property type="nucleotide sequence ID" value="NZ_JAMQJZ010000001.1"/>
</dbReference>
<dbReference type="Pfam" id="PF11167">
    <property type="entry name" value="DUF2953"/>
    <property type="match status" value="1"/>
</dbReference>
<proteinExistence type="predicted"/>
<comment type="caution">
    <text evidence="1">The sequence shown here is derived from an EMBL/GenBank/DDBJ whole genome shotgun (WGS) entry which is preliminary data.</text>
</comment>
<dbReference type="InterPro" id="IPR021338">
    <property type="entry name" value="DUF2953"/>
</dbReference>